<dbReference type="Proteomes" id="UP000265520">
    <property type="component" value="Unassembled WGS sequence"/>
</dbReference>
<dbReference type="EMBL" id="LXQA010144259">
    <property type="protein sequence ID" value="MCI24911.1"/>
    <property type="molecule type" value="Genomic_DNA"/>
</dbReference>
<evidence type="ECO:0000313" key="2">
    <source>
        <dbReference type="Proteomes" id="UP000265520"/>
    </source>
</evidence>
<dbReference type="AlphaFoldDB" id="A0A392QKJ7"/>
<evidence type="ECO:0000313" key="1">
    <source>
        <dbReference type="EMBL" id="MCI24911.1"/>
    </source>
</evidence>
<feature type="non-terminal residue" evidence="1">
    <location>
        <position position="40"/>
    </location>
</feature>
<sequence length="40" mass="4338">MVAAGAWLDDNIKQLEATIHYRKLVSIASNPKIGEVIKSG</sequence>
<comment type="caution">
    <text evidence="1">The sequence shown here is derived from an EMBL/GenBank/DDBJ whole genome shotgun (WGS) entry which is preliminary data.</text>
</comment>
<accession>A0A392QKJ7</accession>
<name>A0A392QKJ7_9FABA</name>
<organism evidence="1 2">
    <name type="scientific">Trifolium medium</name>
    <dbReference type="NCBI Taxonomy" id="97028"/>
    <lineage>
        <taxon>Eukaryota</taxon>
        <taxon>Viridiplantae</taxon>
        <taxon>Streptophyta</taxon>
        <taxon>Embryophyta</taxon>
        <taxon>Tracheophyta</taxon>
        <taxon>Spermatophyta</taxon>
        <taxon>Magnoliopsida</taxon>
        <taxon>eudicotyledons</taxon>
        <taxon>Gunneridae</taxon>
        <taxon>Pentapetalae</taxon>
        <taxon>rosids</taxon>
        <taxon>fabids</taxon>
        <taxon>Fabales</taxon>
        <taxon>Fabaceae</taxon>
        <taxon>Papilionoideae</taxon>
        <taxon>50 kb inversion clade</taxon>
        <taxon>NPAAA clade</taxon>
        <taxon>Hologalegina</taxon>
        <taxon>IRL clade</taxon>
        <taxon>Trifolieae</taxon>
        <taxon>Trifolium</taxon>
    </lineage>
</organism>
<reference evidence="1 2" key="1">
    <citation type="journal article" date="2018" name="Front. Plant Sci.">
        <title>Red Clover (Trifolium pratense) and Zigzag Clover (T. medium) - A Picture of Genomic Similarities and Differences.</title>
        <authorList>
            <person name="Dluhosova J."/>
            <person name="Istvanek J."/>
            <person name="Nedelnik J."/>
            <person name="Repkova J."/>
        </authorList>
    </citation>
    <scope>NUCLEOTIDE SEQUENCE [LARGE SCALE GENOMIC DNA]</scope>
    <source>
        <strain evidence="2">cv. 10/8</strain>
        <tissue evidence="1">Leaf</tissue>
    </source>
</reference>
<proteinExistence type="predicted"/>
<keyword evidence="2" id="KW-1185">Reference proteome</keyword>
<protein>
    <submittedName>
        <fullName evidence="1">Uncharacterized protein</fullName>
    </submittedName>
</protein>